<keyword evidence="5" id="KW-0399">Innate immunity</keyword>
<organism evidence="9 10">
    <name type="scientific">Stomoxys calcitrans</name>
    <name type="common">Stable fly</name>
    <name type="synonym">Conops calcitrans</name>
    <dbReference type="NCBI Taxonomy" id="35570"/>
    <lineage>
        <taxon>Eukaryota</taxon>
        <taxon>Metazoa</taxon>
        <taxon>Ecdysozoa</taxon>
        <taxon>Arthropoda</taxon>
        <taxon>Hexapoda</taxon>
        <taxon>Insecta</taxon>
        <taxon>Pterygota</taxon>
        <taxon>Neoptera</taxon>
        <taxon>Endopterygota</taxon>
        <taxon>Diptera</taxon>
        <taxon>Brachycera</taxon>
        <taxon>Muscomorpha</taxon>
        <taxon>Muscoidea</taxon>
        <taxon>Muscidae</taxon>
        <taxon>Stomoxys</taxon>
    </lineage>
</organism>
<reference evidence="9" key="1">
    <citation type="submission" date="2020-05" db="UniProtKB">
        <authorList>
            <consortium name="EnsemblMetazoa"/>
        </authorList>
    </citation>
    <scope>IDENTIFICATION</scope>
    <source>
        <strain evidence="9">USDA</strain>
    </source>
</reference>
<dbReference type="Pfam" id="PF03769">
    <property type="entry name" value="Attacin_C"/>
    <property type="match status" value="1"/>
</dbReference>
<dbReference type="GO" id="GO:0042742">
    <property type="term" value="P:defense response to bacterium"/>
    <property type="evidence" value="ECO:0007669"/>
    <property type="project" value="UniProtKB-KW"/>
</dbReference>
<evidence type="ECO:0000256" key="7">
    <source>
        <dbReference type="ARBA" id="ARBA00023022"/>
    </source>
</evidence>
<dbReference type="GO" id="GO:0005576">
    <property type="term" value="C:extracellular region"/>
    <property type="evidence" value="ECO:0007669"/>
    <property type="project" value="UniProtKB-SubCell"/>
</dbReference>
<evidence type="ECO:0000256" key="6">
    <source>
        <dbReference type="ARBA" id="ARBA00022859"/>
    </source>
</evidence>
<evidence type="ECO:0000259" key="8">
    <source>
        <dbReference type="Pfam" id="PF03769"/>
    </source>
</evidence>
<comment type="similarity">
    <text evidence="2">Belongs to the attacin/sarcotoxin-2 family.</text>
</comment>
<evidence type="ECO:0000256" key="3">
    <source>
        <dbReference type="ARBA" id="ARBA00022525"/>
    </source>
</evidence>
<dbReference type="InterPro" id="IPR005521">
    <property type="entry name" value="Attacin_C"/>
</dbReference>
<dbReference type="VEuPathDB" id="VectorBase:SCAU000722"/>
<keyword evidence="6" id="KW-0391">Immunity</keyword>
<keyword evidence="4" id="KW-0929">Antimicrobial</keyword>
<evidence type="ECO:0000313" key="10">
    <source>
        <dbReference type="Proteomes" id="UP000095300"/>
    </source>
</evidence>
<keyword evidence="10" id="KW-1185">Reference proteome</keyword>
<evidence type="ECO:0000256" key="2">
    <source>
        <dbReference type="ARBA" id="ARBA00007550"/>
    </source>
</evidence>
<evidence type="ECO:0000256" key="1">
    <source>
        <dbReference type="ARBA" id="ARBA00004613"/>
    </source>
</evidence>
<dbReference type="GO" id="GO:0045087">
    <property type="term" value="P:innate immune response"/>
    <property type="evidence" value="ECO:0007669"/>
    <property type="project" value="UniProtKB-KW"/>
</dbReference>
<proteinExistence type="inferred from homology"/>
<evidence type="ECO:0000313" key="9">
    <source>
        <dbReference type="EnsemblMetazoa" id="SCAU000722-PA"/>
    </source>
</evidence>
<dbReference type="OrthoDB" id="7912310at2759"/>
<dbReference type="AlphaFoldDB" id="A0A1I8NNW5"/>
<accession>A0A1I8NNW5</accession>
<protein>
    <recommendedName>
        <fullName evidence="8">Attacin C-terminal domain-containing protein</fullName>
    </recommendedName>
</protein>
<sequence>MGLSLTTNTHGVSNLNVSISQTVGDEKFKTLAGLFANMSLEGAPFFRGVFGEIQFSGNSLGISYAHVAYNGINLQNYLRLNIFRDPYESIDLKMFHNETRFNNSFGFRRFGGNLSWTYFAGHSIGFGFSQSTALNTTAMEAIFKLNLWKSEKGNCSLDLNSNLIHFIRGPLEGHQDVMASLTISFAL</sequence>
<dbReference type="Proteomes" id="UP000095300">
    <property type="component" value="Unassembled WGS sequence"/>
</dbReference>
<keyword evidence="3" id="KW-0964">Secreted</keyword>
<feature type="domain" description="Attacin C-terminal" evidence="8">
    <location>
        <begin position="79"/>
        <end position="184"/>
    </location>
</feature>
<dbReference type="EnsemblMetazoa" id="SCAU000722-RA">
    <property type="protein sequence ID" value="SCAU000722-PA"/>
    <property type="gene ID" value="SCAU000722"/>
</dbReference>
<evidence type="ECO:0000256" key="5">
    <source>
        <dbReference type="ARBA" id="ARBA00022588"/>
    </source>
</evidence>
<evidence type="ECO:0000256" key="4">
    <source>
        <dbReference type="ARBA" id="ARBA00022529"/>
    </source>
</evidence>
<keyword evidence="7" id="KW-0044">Antibiotic</keyword>
<comment type="subcellular location">
    <subcellularLocation>
        <location evidence="1">Secreted</location>
    </subcellularLocation>
</comment>
<gene>
    <name evidence="9" type="primary">106082496</name>
</gene>
<name>A0A1I8NNW5_STOCA</name>
<dbReference type="KEGG" id="scac:106082496"/>